<organism evidence="1">
    <name type="scientific">Bradyrhizobium sp. LLZ17</name>
    <dbReference type="NCBI Taxonomy" id="3239388"/>
    <lineage>
        <taxon>Bacteria</taxon>
        <taxon>Pseudomonadati</taxon>
        <taxon>Pseudomonadota</taxon>
        <taxon>Alphaproteobacteria</taxon>
        <taxon>Hyphomicrobiales</taxon>
        <taxon>Nitrobacteraceae</taxon>
        <taxon>Bradyrhizobium</taxon>
    </lineage>
</organism>
<dbReference type="AlphaFoldDB" id="A0AB39XKS5"/>
<name>A0AB39XKS5_9BRAD</name>
<gene>
    <name evidence="1" type="ORF">AB8Z38_34945</name>
</gene>
<accession>A0AB39XKS5</accession>
<proteinExistence type="predicted"/>
<sequence>MAKPAVSRDALRGLFAFYAAKSHHDHKHDGEHRLLNLFGSAEDIPDRLLEQWSGGAELLNPEPVGHVMEPHTRQVANGSARYDHASDFLHALLRDLGQKLQ</sequence>
<dbReference type="EMBL" id="CP165734">
    <property type="protein sequence ID" value="XDV57653.1"/>
    <property type="molecule type" value="Genomic_DNA"/>
</dbReference>
<evidence type="ECO:0000313" key="1">
    <source>
        <dbReference type="EMBL" id="XDV57653.1"/>
    </source>
</evidence>
<reference evidence="1" key="1">
    <citation type="submission" date="2024-08" db="EMBL/GenBank/DDBJ databases">
        <authorList>
            <person name="Chaddad Z."/>
            <person name="Lamrabet M."/>
            <person name="Bouhnik O."/>
            <person name="Alami S."/>
            <person name="Wipf D."/>
            <person name="Courty P.E."/>
            <person name="Missbah El Idrissi M."/>
        </authorList>
    </citation>
    <scope>NUCLEOTIDE SEQUENCE</scope>
    <source>
        <strain evidence="1">LLZ17</strain>
    </source>
</reference>
<dbReference type="RefSeq" id="WP_369722076.1">
    <property type="nucleotide sequence ID" value="NZ_CP165734.1"/>
</dbReference>
<protein>
    <submittedName>
        <fullName evidence="1">Uncharacterized protein</fullName>
    </submittedName>
</protein>